<reference evidence="2 3" key="1">
    <citation type="journal article" date="2021" name="Genome Biol.">
        <title>AFLAP: assembly-free linkage analysis pipeline using k-mers from genome sequencing data.</title>
        <authorList>
            <person name="Fletcher K."/>
            <person name="Zhang L."/>
            <person name="Gil J."/>
            <person name="Han R."/>
            <person name="Cavanaugh K."/>
            <person name="Michelmore R."/>
        </authorList>
    </citation>
    <scope>NUCLEOTIDE SEQUENCE [LARGE SCALE GENOMIC DNA]</scope>
    <source>
        <strain evidence="2 3">SF5</strain>
    </source>
</reference>
<accession>A0A976IJH1</accession>
<gene>
    <name evidence="2" type="ORF">CCR75_004696</name>
</gene>
<proteinExistence type="predicted"/>
<feature type="region of interest" description="Disordered" evidence="1">
    <location>
        <begin position="149"/>
        <end position="176"/>
    </location>
</feature>
<organism evidence="2 3">
    <name type="scientific">Bremia lactucae</name>
    <name type="common">Lettuce downy mildew</name>
    <dbReference type="NCBI Taxonomy" id="4779"/>
    <lineage>
        <taxon>Eukaryota</taxon>
        <taxon>Sar</taxon>
        <taxon>Stramenopiles</taxon>
        <taxon>Oomycota</taxon>
        <taxon>Peronosporomycetes</taxon>
        <taxon>Peronosporales</taxon>
        <taxon>Peronosporaceae</taxon>
        <taxon>Bremia</taxon>
    </lineage>
</organism>
<evidence type="ECO:0000313" key="3">
    <source>
        <dbReference type="Proteomes" id="UP000294530"/>
    </source>
</evidence>
<evidence type="ECO:0000256" key="1">
    <source>
        <dbReference type="SAM" id="MobiDB-lite"/>
    </source>
</evidence>
<evidence type="ECO:0000313" key="2">
    <source>
        <dbReference type="EMBL" id="TDH72933.1"/>
    </source>
</evidence>
<name>A0A976IJH1_BRELC</name>
<dbReference type="Proteomes" id="UP000294530">
    <property type="component" value="Unassembled WGS sequence"/>
</dbReference>
<dbReference type="AlphaFoldDB" id="A0A976IJH1"/>
<sequence>MNDTQKKSAGFSFIKYHPKSVRSGKFAEGIAGRAAISASANTKPMLGKFALNAATMNRNKITSDEAVSKKAKNSMLTSQAKCLLPLAFPAQTISSTSKKRRVTRDERELSASKCGGVISSLGVRKGSRDKAEATNTKATTFAFQAGIRRDANNEASSRKRGMAMTSTLASPTVKRSRVQAGSAKASCFEAASTISTSGTANVE</sequence>
<dbReference type="RefSeq" id="XP_067822432.1">
    <property type="nucleotide sequence ID" value="XM_067962782.1"/>
</dbReference>
<keyword evidence="3" id="KW-1185">Reference proteome</keyword>
<dbReference type="KEGG" id="blac:94348453"/>
<protein>
    <submittedName>
        <fullName evidence="2">Uncharacterized protein</fullName>
    </submittedName>
</protein>
<dbReference type="EMBL" id="SHOA02000001">
    <property type="protein sequence ID" value="TDH72933.1"/>
    <property type="molecule type" value="Genomic_DNA"/>
</dbReference>
<comment type="caution">
    <text evidence="2">The sequence shown here is derived from an EMBL/GenBank/DDBJ whole genome shotgun (WGS) entry which is preliminary data.</text>
</comment>
<dbReference type="GeneID" id="94348453"/>